<evidence type="ECO:0000313" key="5">
    <source>
        <dbReference type="Proteomes" id="UP000683310"/>
    </source>
</evidence>
<keyword evidence="5" id="KW-1185">Reference proteome</keyword>
<name>A0ABX8CL66_9NOCA</name>
<gene>
    <name evidence="4" type="ORF">KHQ06_31810</name>
</gene>
<dbReference type="SUPFAM" id="SSF46689">
    <property type="entry name" value="Homeodomain-like"/>
    <property type="match status" value="1"/>
</dbReference>
<evidence type="ECO:0000256" key="1">
    <source>
        <dbReference type="ARBA" id="ARBA00023125"/>
    </source>
</evidence>
<dbReference type="Gene3D" id="1.10.357.10">
    <property type="entry name" value="Tetracycline Repressor, domain 2"/>
    <property type="match status" value="1"/>
</dbReference>
<dbReference type="InterPro" id="IPR050109">
    <property type="entry name" value="HTH-type_TetR-like_transc_reg"/>
</dbReference>
<accession>A0ABX8CL66</accession>
<evidence type="ECO:0000313" key="4">
    <source>
        <dbReference type="EMBL" id="QVI20660.1"/>
    </source>
</evidence>
<evidence type="ECO:0000256" key="2">
    <source>
        <dbReference type="PROSITE-ProRule" id="PRU00335"/>
    </source>
</evidence>
<dbReference type="Proteomes" id="UP000683310">
    <property type="component" value="Chromosome"/>
</dbReference>
<dbReference type="InterPro" id="IPR009057">
    <property type="entry name" value="Homeodomain-like_sf"/>
</dbReference>
<dbReference type="Pfam" id="PF17920">
    <property type="entry name" value="TetR_C_16"/>
    <property type="match status" value="1"/>
</dbReference>
<dbReference type="PROSITE" id="PS50977">
    <property type="entry name" value="HTH_TETR_2"/>
    <property type="match status" value="1"/>
</dbReference>
<dbReference type="Gene3D" id="1.10.10.60">
    <property type="entry name" value="Homeodomain-like"/>
    <property type="match status" value="1"/>
</dbReference>
<dbReference type="SUPFAM" id="SSF48498">
    <property type="entry name" value="Tetracyclin repressor-like, C-terminal domain"/>
    <property type="match status" value="1"/>
</dbReference>
<protein>
    <submittedName>
        <fullName evidence="4">TetR family transcriptional regulator</fullName>
    </submittedName>
</protein>
<evidence type="ECO:0000259" key="3">
    <source>
        <dbReference type="PROSITE" id="PS50977"/>
    </source>
</evidence>
<dbReference type="InterPro" id="IPR036271">
    <property type="entry name" value="Tet_transcr_reg_TetR-rel_C_sf"/>
</dbReference>
<keyword evidence="1 2" id="KW-0238">DNA-binding</keyword>
<dbReference type="EMBL" id="CP074371">
    <property type="protein sequence ID" value="QVI20660.1"/>
    <property type="molecule type" value="Genomic_DNA"/>
</dbReference>
<reference evidence="4 5" key="1">
    <citation type="submission" date="2021-04" db="EMBL/GenBank/DDBJ databases">
        <title>Nocardia tengchongensis.</title>
        <authorList>
            <person name="Zhuang k."/>
            <person name="Ran Y."/>
            <person name="Li W."/>
        </authorList>
    </citation>
    <scope>NUCLEOTIDE SEQUENCE [LARGE SCALE GENOMIC DNA]</scope>
    <source>
        <strain evidence="4 5">CFH S0057</strain>
    </source>
</reference>
<dbReference type="Pfam" id="PF00440">
    <property type="entry name" value="TetR_N"/>
    <property type="match status" value="1"/>
</dbReference>
<sequence length="204" mass="21908">MNKSAPRGRRLGAPDTRSRILEIARRRFLAEGYTGVTMRSLAAEASVDAALISYFFGSKRGLFGAAMALSQHPAELLAQALPGDRAGLARRVLTALVTAWDDPDNGRALRALLLASTHDDNLSRLVQEMIERELITVLADHMGGTAARTRAGLIAAQALGLIHARYVLRLEPTASMPADELIDRLAPAMSIALLGPPRPGRAVR</sequence>
<organism evidence="4 5">
    <name type="scientific">Nocardia tengchongensis</name>
    <dbReference type="NCBI Taxonomy" id="2055889"/>
    <lineage>
        <taxon>Bacteria</taxon>
        <taxon>Bacillati</taxon>
        <taxon>Actinomycetota</taxon>
        <taxon>Actinomycetes</taxon>
        <taxon>Mycobacteriales</taxon>
        <taxon>Nocardiaceae</taxon>
        <taxon>Nocardia</taxon>
    </lineage>
</organism>
<dbReference type="PANTHER" id="PTHR30055:SF235">
    <property type="entry name" value="TRANSCRIPTIONAL REGULATORY PROTEIN"/>
    <property type="match status" value="1"/>
</dbReference>
<proteinExistence type="predicted"/>
<dbReference type="PANTHER" id="PTHR30055">
    <property type="entry name" value="HTH-TYPE TRANSCRIPTIONAL REGULATOR RUTR"/>
    <property type="match status" value="1"/>
</dbReference>
<dbReference type="InterPro" id="IPR041678">
    <property type="entry name" value="TetR_C_16"/>
</dbReference>
<feature type="domain" description="HTH tetR-type" evidence="3">
    <location>
        <begin position="14"/>
        <end position="74"/>
    </location>
</feature>
<dbReference type="InterPro" id="IPR001647">
    <property type="entry name" value="HTH_TetR"/>
</dbReference>
<feature type="DNA-binding region" description="H-T-H motif" evidence="2">
    <location>
        <begin position="37"/>
        <end position="56"/>
    </location>
</feature>